<organism evidence="19 20">
    <name type="scientific">Monilinia vaccinii-corymbosi</name>
    <dbReference type="NCBI Taxonomy" id="61207"/>
    <lineage>
        <taxon>Eukaryota</taxon>
        <taxon>Fungi</taxon>
        <taxon>Dikarya</taxon>
        <taxon>Ascomycota</taxon>
        <taxon>Pezizomycotina</taxon>
        <taxon>Leotiomycetes</taxon>
        <taxon>Helotiales</taxon>
        <taxon>Sclerotiniaceae</taxon>
        <taxon>Monilinia</taxon>
    </lineage>
</organism>
<evidence type="ECO:0000256" key="9">
    <source>
        <dbReference type="ARBA" id="ARBA00022824"/>
    </source>
</evidence>
<dbReference type="GO" id="GO:0005789">
    <property type="term" value="C:endoplasmic reticulum membrane"/>
    <property type="evidence" value="ECO:0007669"/>
    <property type="project" value="UniProtKB-SubCell"/>
</dbReference>
<feature type="compositionally biased region" description="Basic and acidic residues" evidence="18">
    <location>
        <begin position="42"/>
        <end position="63"/>
    </location>
</feature>
<sequence>MGTSSMKTQDSSGLRERISNVLATAEDTGNTMASCNASDLHLPSEDLERDNGNGKDKDKDKKTFGRTPNGTVFTVPQTHDMVSQLLDPRQPKNLSDLIVLVTLALHIFALYALPSSWKRPVFAVLFLFWRGCYNVGIGYLLHIQSHHRRIVAWAKKWNLFENPNTGKNPRPWLYDLIKTELETKIPNDYKFEEAPIEYNTWLVFRRVVDLILMCDFTSYCLFAAACGGAPADESLHMSILRWGAGIILVLFNLWVKLDAHRVVKDYAWYWGDFFYLIDQELTFDGVFEMAPHPMYSVGYAGYYGISMMAASYSVLAISIIAHMAQFAFLLVVENPHIDKTYNAPPPRKLQEHPSPSDIDHANTLPLSKEGFEYSSDSSPTQTPRLNTTQPLSVHNLMGFGNIDLFRITDVSVLLLLCYVFLIAALTPSTPFYQASFVINAIFWRLWYSVGLGIILDRQSNKKMWTRHFVKYGDSTEEAWQQWKGMYHLSMSMCYASFIAATWKMYSMPSDWAYGLVLLRHVLGAGLVSLQLWTAISIYESLGEFGWFFGDFFFDHAPKLTYSGIYRYLNNPERIIGLAGIWGAVLITGSRAIFFLALLSHTLTFAFLQFVEKPHMQKLYGRNLRSEAGLSKSIKRSLPPQIKKWHGNVDRVLEETAHFVEEFLDAARPKFAAGVSTIFRDTSAIFSQYPARLTLTRISPDLAGSDPRDYSVSIEGTSSDPAMHKRTTSKEGINARFQQERTDEFKPLAFEYGAPIKVKWTAPVNHSNADWVGLYMVADNASREVTRVSSAGRWVPTVPNEYESTPADKGILVSNKIVSGAKRTDGSTQDYAEGEMLFEGDKLFWTQGVFEFRYHHDGKHNVMAISLPFEIRIPRFDDENSNPSVSLDSDSFQSQPLIRSAVEEALLPVVRNCFDRDPDIAPNTVDESFGELVARDGKYPRRVVHAVHYMFGIEFAPEVVRADGNVRNLAWRICNAKQVLVCRFSQARSRSFSRPRSSLRNR</sequence>
<evidence type="ECO:0000256" key="2">
    <source>
        <dbReference type="ARBA" id="ARBA00004969"/>
    </source>
</evidence>
<keyword evidence="13 16" id="KW-0594">Phospholipid biosynthesis</keyword>
<keyword evidence="10 16" id="KW-1133">Transmembrane helix</keyword>
<feature type="transmembrane region" description="Helical" evidence="16 17">
    <location>
        <begin position="239"/>
        <end position="255"/>
    </location>
</feature>
<dbReference type="FunFam" id="2.60.40.2840:FF:000006">
    <property type="entry name" value="Phosphatidylethanolamine N-methyltransferase"/>
    <property type="match status" value="1"/>
</dbReference>
<evidence type="ECO:0000256" key="10">
    <source>
        <dbReference type="ARBA" id="ARBA00022989"/>
    </source>
</evidence>
<dbReference type="GO" id="GO:0032259">
    <property type="term" value="P:methylation"/>
    <property type="evidence" value="ECO:0007669"/>
    <property type="project" value="UniProtKB-KW"/>
</dbReference>
<dbReference type="EMBL" id="CP063405">
    <property type="protein sequence ID" value="QSZ28716.1"/>
    <property type="molecule type" value="Genomic_DNA"/>
</dbReference>
<evidence type="ECO:0000256" key="3">
    <source>
        <dbReference type="ARBA" id="ARBA00005189"/>
    </source>
</evidence>
<dbReference type="InterPro" id="IPR007318">
    <property type="entry name" value="Phopholipid_MeTrfase"/>
</dbReference>
<keyword evidence="5 16" id="KW-0489">Methyltransferase</keyword>
<evidence type="ECO:0000256" key="8">
    <source>
        <dbReference type="ARBA" id="ARBA00022692"/>
    </source>
</evidence>
<name>A0A8A3P0L3_9HELO</name>
<keyword evidence="12 16" id="KW-0472">Membrane</keyword>
<dbReference type="HAMAP" id="MF_03217">
    <property type="entry name" value="PEMT"/>
    <property type="match status" value="1"/>
</dbReference>
<dbReference type="EC" id="2.1.1.17" evidence="16 17"/>
<evidence type="ECO:0000256" key="12">
    <source>
        <dbReference type="ARBA" id="ARBA00023136"/>
    </source>
</evidence>
<evidence type="ECO:0000256" key="6">
    <source>
        <dbReference type="ARBA" id="ARBA00022679"/>
    </source>
</evidence>
<evidence type="ECO:0000256" key="13">
    <source>
        <dbReference type="ARBA" id="ARBA00023209"/>
    </source>
</evidence>
<dbReference type="UniPathway" id="UPA00753"/>
<keyword evidence="6 16" id="KW-0808">Transferase</keyword>
<evidence type="ECO:0000256" key="18">
    <source>
        <dbReference type="SAM" id="MobiDB-lite"/>
    </source>
</evidence>
<evidence type="ECO:0000256" key="16">
    <source>
        <dbReference type="HAMAP-Rule" id="MF_03217"/>
    </source>
</evidence>
<dbReference type="GO" id="GO:0006656">
    <property type="term" value="P:phosphatidylcholine biosynthetic process"/>
    <property type="evidence" value="ECO:0007669"/>
    <property type="project" value="UniProtKB-UniRule"/>
</dbReference>
<dbReference type="Proteomes" id="UP000672032">
    <property type="component" value="Chromosome 1"/>
</dbReference>
<gene>
    <name evidence="19" type="ORF">DSL72_003218</name>
</gene>
<dbReference type="GO" id="GO:0004608">
    <property type="term" value="F:phosphatidylethanolamine N-methyltransferase activity"/>
    <property type="evidence" value="ECO:0007669"/>
    <property type="project" value="UniProtKB-UniRule"/>
</dbReference>
<evidence type="ECO:0000256" key="4">
    <source>
        <dbReference type="ARBA" id="ARBA00022516"/>
    </source>
</evidence>
<dbReference type="AlphaFoldDB" id="A0A8A3P0L3"/>
<keyword evidence="4 16" id="KW-0444">Lipid biosynthesis</keyword>
<dbReference type="PIRSF" id="PIRSF000383">
    <property type="entry name" value="PEAMT"/>
    <property type="match status" value="1"/>
</dbReference>
<keyword evidence="7 16" id="KW-0949">S-adenosyl-L-methionine</keyword>
<dbReference type="PANTHER" id="PTHR32138">
    <property type="entry name" value="PHOSPHATIDYLETHANOLAMINE N-METHYLTRANSFERASE"/>
    <property type="match status" value="1"/>
</dbReference>
<evidence type="ECO:0000256" key="11">
    <source>
        <dbReference type="ARBA" id="ARBA00023098"/>
    </source>
</evidence>
<proteinExistence type="inferred from homology"/>
<feature type="region of interest" description="Disordered" evidence="18">
    <location>
        <begin position="1"/>
        <end position="70"/>
    </location>
</feature>
<keyword evidence="14 16" id="KW-1208">Phospholipid metabolism</keyword>
<reference evidence="19" key="1">
    <citation type="submission" date="2020-10" db="EMBL/GenBank/DDBJ databases">
        <title>Genome Sequence of Monilinia vaccinii-corymbosi Sheds Light on Mummy Berry Disease Infection of Blueberry and Mating Type.</title>
        <authorList>
            <person name="Yow A.G."/>
            <person name="Zhang Y."/>
            <person name="Bansal K."/>
            <person name="Eacker S.M."/>
            <person name="Sullivan S."/>
            <person name="Liachko I."/>
            <person name="Cubeta M.A."/>
            <person name="Rollins J.A."/>
            <person name="Ashrafi H."/>
        </authorList>
    </citation>
    <scope>NUCLEOTIDE SEQUENCE</scope>
    <source>
        <strain evidence="19">RL-1</strain>
    </source>
</reference>
<keyword evidence="9 16" id="KW-0256">Endoplasmic reticulum</keyword>
<dbReference type="Pfam" id="PF04191">
    <property type="entry name" value="PEMT"/>
    <property type="match status" value="2"/>
</dbReference>
<dbReference type="Gene3D" id="2.60.40.2840">
    <property type="match status" value="1"/>
</dbReference>
<dbReference type="InterPro" id="IPR016219">
    <property type="entry name" value="Phosphatid-EA_MeTrfase_fun"/>
</dbReference>
<dbReference type="OrthoDB" id="4583at2759"/>
<comment type="pathway">
    <text evidence="2 16 17">Phospholipid metabolism; phosphatidylcholine biosynthesis.</text>
</comment>
<comment type="caution">
    <text evidence="16 17">Lacks conserved residue(s) required for the propagation of feature annotation.</text>
</comment>
<evidence type="ECO:0000256" key="17">
    <source>
        <dbReference type="RuleBase" id="RU361122"/>
    </source>
</evidence>
<feature type="transmembrane region" description="Helical" evidence="16 17">
    <location>
        <begin position="574"/>
        <end position="598"/>
    </location>
</feature>
<feature type="transmembrane region" description="Helical" evidence="16 17">
    <location>
        <begin position="120"/>
        <end position="141"/>
    </location>
</feature>
<evidence type="ECO:0000256" key="14">
    <source>
        <dbReference type="ARBA" id="ARBA00023264"/>
    </source>
</evidence>
<keyword evidence="20" id="KW-1185">Reference proteome</keyword>
<comment type="similarity">
    <text evidence="16 17">Belongs to the class VI-like SAM-binding methyltransferase superfamily. CHO2 family.</text>
</comment>
<dbReference type="PROSITE" id="PS51598">
    <property type="entry name" value="SAM_CHO2"/>
    <property type="match status" value="1"/>
</dbReference>
<dbReference type="PANTHER" id="PTHR32138:SF0">
    <property type="entry name" value="PHOSPHATIDYLETHANOLAMINE N-METHYLTRANSFERASE"/>
    <property type="match status" value="1"/>
</dbReference>
<comment type="catalytic activity">
    <reaction evidence="16 17">
        <text>a 1,2-diacyl-sn-glycero-3-phosphoethanolamine + S-adenosyl-L-methionine = a 1,2-diacyl-sn-glycero-3-phospho-N-methylethanolamine + S-adenosyl-L-homocysteine + H(+)</text>
        <dbReference type="Rhea" id="RHEA:11164"/>
        <dbReference type="ChEBI" id="CHEBI:15378"/>
        <dbReference type="ChEBI" id="CHEBI:57856"/>
        <dbReference type="ChEBI" id="CHEBI:59789"/>
        <dbReference type="ChEBI" id="CHEBI:64573"/>
        <dbReference type="ChEBI" id="CHEBI:64612"/>
        <dbReference type="EC" id="2.1.1.17"/>
    </reaction>
</comment>
<evidence type="ECO:0000256" key="15">
    <source>
        <dbReference type="ARBA" id="ARBA00057332"/>
    </source>
</evidence>
<evidence type="ECO:0000313" key="19">
    <source>
        <dbReference type="EMBL" id="QSZ28716.1"/>
    </source>
</evidence>
<keyword evidence="8 16" id="KW-0812">Transmembrane</keyword>
<evidence type="ECO:0000256" key="1">
    <source>
        <dbReference type="ARBA" id="ARBA00004127"/>
    </source>
</evidence>
<comment type="subcellular location">
    <subcellularLocation>
        <location evidence="1">Endomembrane system</location>
        <topology evidence="1">Multi-pass membrane protein</topology>
    </subcellularLocation>
    <subcellularLocation>
        <location evidence="16 17">Endoplasmic reticulum membrane</location>
        <topology evidence="16 17">Multi-pass membrane protein</topology>
    </subcellularLocation>
</comment>
<feature type="transmembrane region" description="Helical" evidence="16 17">
    <location>
        <begin position="404"/>
        <end position="425"/>
    </location>
</feature>
<feature type="compositionally biased region" description="Polar residues" evidence="18">
    <location>
        <begin position="1"/>
        <end position="12"/>
    </location>
</feature>
<comment type="function">
    <text evidence="15 16 17">Catalyzes the first step of the methylation pathway of phosphatidylcholine biosynthesis, the SAM-dependent methylation of phosphatidylethanolamine (PE) to phosphatidylmonomethylethanolamine (PMME).</text>
</comment>
<evidence type="ECO:0000256" key="7">
    <source>
        <dbReference type="ARBA" id="ARBA00022691"/>
    </source>
</evidence>
<feature type="compositionally biased region" description="Polar residues" evidence="18">
    <location>
        <begin position="27"/>
        <end position="37"/>
    </location>
</feature>
<accession>A0A8A3P0L3</accession>
<evidence type="ECO:0000313" key="20">
    <source>
        <dbReference type="Proteomes" id="UP000672032"/>
    </source>
</evidence>
<feature type="transmembrane region" description="Helical" evidence="16 17">
    <location>
        <begin position="94"/>
        <end position="114"/>
    </location>
</feature>
<protein>
    <recommendedName>
        <fullName evidence="16 17">Phosphatidylethanolamine N-methyltransferase</fullName>
        <shortName evidence="16">PE methyltransferase</shortName>
        <shortName evidence="16 17">PEAMT</shortName>
        <shortName evidence="16">PEMT</shortName>
        <ecNumber evidence="16 17">2.1.1.17</ecNumber>
    </recommendedName>
</protein>
<feature type="transmembrane region" description="Helical" evidence="16 17">
    <location>
        <begin position="309"/>
        <end position="332"/>
    </location>
</feature>
<feature type="transmembrane region" description="Helical" evidence="16 17">
    <location>
        <begin position="431"/>
        <end position="455"/>
    </location>
</feature>
<evidence type="ECO:0000256" key="5">
    <source>
        <dbReference type="ARBA" id="ARBA00022603"/>
    </source>
</evidence>
<comment type="pathway">
    <text evidence="3">Lipid metabolism.</text>
</comment>
<keyword evidence="11 16" id="KW-0443">Lipid metabolism</keyword>